<organism evidence="1 2">
    <name type="scientific">Arachis hypogaea</name>
    <name type="common">Peanut</name>
    <dbReference type="NCBI Taxonomy" id="3818"/>
    <lineage>
        <taxon>Eukaryota</taxon>
        <taxon>Viridiplantae</taxon>
        <taxon>Streptophyta</taxon>
        <taxon>Embryophyta</taxon>
        <taxon>Tracheophyta</taxon>
        <taxon>Spermatophyta</taxon>
        <taxon>Magnoliopsida</taxon>
        <taxon>eudicotyledons</taxon>
        <taxon>Gunneridae</taxon>
        <taxon>Pentapetalae</taxon>
        <taxon>rosids</taxon>
        <taxon>fabids</taxon>
        <taxon>Fabales</taxon>
        <taxon>Fabaceae</taxon>
        <taxon>Papilionoideae</taxon>
        <taxon>50 kb inversion clade</taxon>
        <taxon>dalbergioids sensu lato</taxon>
        <taxon>Dalbergieae</taxon>
        <taxon>Pterocarpus clade</taxon>
        <taxon>Arachis</taxon>
    </lineage>
</organism>
<evidence type="ECO:0000313" key="1">
    <source>
        <dbReference type="EMBL" id="RYR62398.1"/>
    </source>
</evidence>
<dbReference type="EMBL" id="SDMP01000004">
    <property type="protein sequence ID" value="RYR62398.1"/>
    <property type="molecule type" value="Genomic_DNA"/>
</dbReference>
<proteinExistence type="predicted"/>
<name>A0A445DGU3_ARAHY</name>
<keyword evidence="2" id="KW-1185">Reference proteome</keyword>
<accession>A0A445DGU3</accession>
<dbReference type="AlphaFoldDB" id="A0A445DGU3"/>
<evidence type="ECO:0000313" key="2">
    <source>
        <dbReference type="Proteomes" id="UP000289738"/>
    </source>
</evidence>
<comment type="caution">
    <text evidence="1">The sequence shown here is derived from an EMBL/GenBank/DDBJ whole genome shotgun (WGS) entry which is preliminary data.</text>
</comment>
<sequence>MIQFKNAQNRCYVSFPESEVVKIANMELGFYMCQKLLNVHVPKLAHLAKRVRQKGNVSYVEMGSSSEESVVEFSEVDLVELNKNPPCVCSLLKKIVNVEKFTDLKYTSGKKRQDIAFDKRFEKKALFHSTNNCVCCKDLTQEAIIEGILKFDDGKKDMKVDTDPIGAGANFVETHFMGSIWVALPPMRDFETNVRAVYPGVGEGLLEFLMQQKLKDRDVSFCPRCNVRTNLSKASFSETRRSKFSKFSRKLSSFAESLTSLGIEMCNIGVNLNETIKALIEVVTLIIQEMLEEIKVEDLHVKSCQEDHRLQQTNGQLPLFLPGESVVIIWDEVKEKDDGLDVEYFDKGDEDMNFKCTIRN</sequence>
<gene>
    <name evidence="1" type="ORF">Ahy_A04g019942</name>
</gene>
<protein>
    <submittedName>
        <fullName evidence="1">Uncharacterized protein</fullName>
    </submittedName>
</protein>
<reference evidence="1 2" key="1">
    <citation type="submission" date="2019-01" db="EMBL/GenBank/DDBJ databases">
        <title>Sequencing of cultivated peanut Arachis hypogaea provides insights into genome evolution and oil improvement.</title>
        <authorList>
            <person name="Chen X."/>
        </authorList>
    </citation>
    <scope>NUCLEOTIDE SEQUENCE [LARGE SCALE GENOMIC DNA]</scope>
    <source>
        <strain evidence="2">cv. Fuhuasheng</strain>
        <tissue evidence="1">Leaves</tissue>
    </source>
</reference>
<dbReference type="Proteomes" id="UP000289738">
    <property type="component" value="Chromosome A04"/>
</dbReference>